<gene>
    <name evidence="1" type="ORF">HALO32_02590</name>
</gene>
<dbReference type="EMBL" id="CABVOU010000039">
    <property type="protein sequence ID" value="VVZ96490.1"/>
    <property type="molecule type" value="Genomic_DNA"/>
</dbReference>
<protein>
    <submittedName>
        <fullName evidence="1">Uncharacterized protein</fullName>
    </submittedName>
</protein>
<evidence type="ECO:0000313" key="1">
    <source>
        <dbReference type="EMBL" id="VVZ96490.1"/>
    </source>
</evidence>
<dbReference type="Proteomes" id="UP000326725">
    <property type="component" value="Unassembled WGS sequence"/>
</dbReference>
<evidence type="ECO:0000313" key="2">
    <source>
        <dbReference type="Proteomes" id="UP000326725"/>
    </source>
</evidence>
<keyword evidence="2" id="KW-1185">Reference proteome</keyword>
<proteinExistence type="predicted"/>
<organism evidence="1 2">
    <name type="scientific">Halomonas lysinitropha</name>
    <dbReference type="NCBI Taxonomy" id="2607506"/>
    <lineage>
        <taxon>Bacteria</taxon>
        <taxon>Pseudomonadati</taxon>
        <taxon>Pseudomonadota</taxon>
        <taxon>Gammaproteobacteria</taxon>
        <taxon>Oceanospirillales</taxon>
        <taxon>Halomonadaceae</taxon>
        <taxon>Halomonas</taxon>
    </lineage>
</organism>
<name>A0A5K1I931_9GAMM</name>
<dbReference type="AlphaFoldDB" id="A0A5K1I931"/>
<sequence length="226" mass="25269">MAMAALAVPTTPRTERGGCVARNYQRMHIWELRELAREQHPDHDPEATRVFVTRILDMEAERRTLYGDEHLQGYGGSPIAPGWAPGSTDIAREPLAMLYDRGIYTHEQHETARRWVAAARLPSRQLLAALIQARKLHGNGNQYGTGKEWIKSYDQIAGNLGHYAQLLGMPPGSPPAHTFDCIDEEKRTKGSVRVRRAHQVMAFRNGQAIKDAAKSAKAALIMLAKR</sequence>
<accession>A0A5K1I931</accession>
<reference evidence="1 2" key="1">
    <citation type="submission" date="2019-09" db="EMBL/GenBank/DDBJ databases">
        <authorList>
            <person name="Criscuolo A."/>
        </authorList>
    </citation>
    <scope>NUCLEOTIDE SEQUENCE [LARGE SCALE GENOMIC DNA]</scope>
    <source>
        <strain evidence="2">3(2)</strain>
    </source>
</reference>